<proteinExistence type="predicted"/>
<protein>
    <recommendedName>
        <fullName evidence="5">Isopropylmalate isomerase</fullName>
    </recommendedName>
</protein>
<evidence type="ECO:0000313" key="4">
    <source>
        <dbReference type="Proteomes" id="UP001595604"/>
    </source>
</evidence>
<dbReference type="EMBL" id="JBHRTQ010000007">
    <property type="protein sequence ID" value="MFC3174138.1"/>
    <property type="molecule type" value="Genomic_DNA"/>
</dbReference>
<sequence>MTKESDKPNRSGAWTGKAAIAGAAIGSAALAAALLYRSRRKDADKAKAAPARPEDAPETD</sequence>
<feature type="compositionally biased region" description="Basic and acidic residues" evidence="1">
    <location>
        <begin position="41"/>
        <end position="60"/>
    </location>
</feature>
<name>A0ABV7IN74_9SPHN</name>
<feature type="region of interest" description="Disordered" evidence="1">
    <location>
        <begin position="40"/>
        <end position="60"/>
    </location>
</feature>
<dbReference type="Proteomes" id="UP001595604">
    <property type="component" value="Unassembled WGS sequence"/>
</dbReference>
<keyword evidence="4" id="KW-1185">Reference proteome</keyword>
<accession>A0ABV7IN74</accession>
<keyword evidence="2" id="KW-0812">Transmembrane</keyword>
<keyword evidence="2" id="KW-0472">Membrane</keyword>
<gene>
    <name evidence="3" type="ORF">ACFOD9_07740</name>
</gene>
<evidence type="ECO:0000313" key="3">
    <source>
        <dbReference type="EMBL" id="MFC3174138.1"/>
    </source>
</evidence>
<comment type="caution">
    <text evidence="3">The sequence shown here is derived from an EMBL/GenBank/DDBJ whole genome shotgun (WGS) entry which is preliminary data.</text>
</comment>
<evidence type="ECO:0000256" key="2">
    <source>
        <dbReference type="SAM" id="Phobius"/>
    </source>
</evidence>
<organism evidence="3 4">
    <name type="scientific">Novosphingobium bradum</name>
    <dbReference type="NCBI Taxonomy" id="1737444"/>
    <lineage>
        <taxon>Bacteria</taxon>
        <taxon>Pseudomonadati</taxon>
        <taxon>Pseudomonadota</taxon>
        <taxon>Alphaproteobacteria</taxon>
        <taxon>Sphingomonadales</taxon>
        <taxon>Sphingomonadaceae</taxon>
        <taxon>Novosphingobium</taxon>
    </lineage>
</organism>
<evidence type="ECO:0000256" key="1">
    <source>
        <dbReference type="SAM" id="MobiDB-lite"/>
    </source>
</evidence>
<keyword evidence="2" id="KW-1133">Transmembrane helix</keyword>
<feature type="transmembrane region" description="Helical" evidence="2">
    <location>
        <begin position="18"/>
        <end position="36"/>
    </location>
</feature>
<reference evidence="4" key="1">
    <citation type="journal article" date="2019" name="Int. J. Syst. Evol. Microbiol.">
        <title>The Global Catalogue of Microorganisms (GCM) 10K type strain sequencing project: providing services to taxonomists for standard genome sequencing and annotation.</title>
        <authorList>
            <consortium name="The Broad Institute Genomics Platform"/>
            <consortium name="The Broad Institute Genome Sequencing Center for Infectious Disease"/>
            <person name="Wu L."/>
            <person name="Ma J."/>
        </authorList>
    </citation>
    <scope>NUCLEOTIDE SEQUENCE [LARGE SCALE GENOMIC DNA]</scope>
    <source>
        <strain evidence="4">KCTC 42984</strain>
    </source>
</reference>
<evidence type="ECO:0008006" key="5">
    <source>
        <dbReference type="Google" id="ProtNLM"/>
    </source>
</evidence>
<dbReference type="RefSeq" id="WP_379509509.1">
    <property type="nucleotide sequence ID" value="NZ_JBHRTQ010000007.1"/>
</dbReference>